<evidence type="ECO:0000256" key="1">
    <source>
        <dbReference type="SAM" id="MobiDB-lite"/>
    </source>
</evidence>
<dbReference type="EMBL" id="JACXBF010000223">
    <property type="protein sequence ID" value="MBD2800820.1"/>
    <property type="molecule type" value="Genomic_DNA"/>
</dbReference>
<organism evidence="2">
    <name type="scientific">Xenorhabdus szentirmaii</name>
    <dbReference type="NCBI Taxonomy" id="290112"/>
    <lineage>
        <taxon>Bacteria</taxon>
        <taxon>Pseudomonadati</taxon>
        <taxon>Pseudomonadota</taxon>
        <taxon>Gammaproteobacteria</taxon>
        <taxon>Enterobacterales</taxon>
        <taxon>Morganellaceae</taxon>
        <taxon>Xenorhabdus</taxon>
    </lineage>
</organism>
<comment type="caution">
    <text evidence="2">The sequence shown here is derived from an EMBL/GenBank/DDBJ whole genome shotgun (WGS) entry which is preliminary data.</text>
</comment>
<dbReference type="Proteomes" id="UP001193920">
    <property type="component" value="Unassembled WGS sequence"/>
</dbReference>
<dbReference type="Pfam" id="PF26363">
    <property type="entry name" value="Phospholipase-like"/>
    <property type="match status" value="1"/>
</dbReference>
<evidence type="ECO:0000313" key="2">
    <source>
        <dbReference type="EMBL" id="MBD2800820.1"/>
    </source>
</evidence>
<dbReference type="Gene3D" id="3.40.50.1820">
    <property type="entry name" value="alpha/beta hydrolase"/>
    <property type="match status" value="1"/>
</dbReference>
<sequence>MTLPITSNFLSELGTCSLQGNSLQLQPPSRESSLPEKTDRIPSAPVSLSENTVKSNALYQSLVNGLNIGKTESPELKANDIAGIKPKLADYGLAHVTRDVYRPYSLGISGYTRLSDDELTKAGIDPDSLNDRSTGFQAGVYKKEGLYVVSFTGSNEPKDFMASIRQGLGYNESQYNQAIELAYNSLKSFGENVIFTGHSLGGGLATAAALATGKPAVIYNSSGVSDATMKRMGIVPEIGRELADSGLIRHYTVEHDWLGSLQKILPVPQPMGHEIAFEYELGSIFGYGLHAFKAHLLETITELMTINKPWLDNKDVTKVEQYYMV</sequence>
<dbReference type="AlphaFoldDB" id="A0AAW3YSB3"/>
<dbReference type="RefSeq" id="WP_323868960.1">
    <property type="nucleotide sequence ID" value="NZ_JACXBF010000223.1"/>
</dbReference>
<gene>
    <name evidence="2" type="ORF">ID854_10240</name>
</gene>
<reference evidence="2" key="1">
    <citation type="submission" date="2020-09" db="EMBL/GenBank/DDBJ databases">
        <authorList>
            <person name="Palma L."/>
            <person name="Caballero P."/>
            <person name="Berry C."/>
            <person name="Del Valle E."/>
        </authorList>
    </citation>
    <scope>NUCLEOTIDE SEQUENCE</scope>
    <source>
        <strain evidence="2">M</strain>
    </source>
</reference>
<dbReference type="InterPro" id="IPR029058">
    <property type="entry name" value="AB_hydrolase_fold"/>
</dbReference>
<accession>A0AAW3YSB3</accession>
<feature type="compositionally biased region" description="Polar residues" evidence="1">
    <location>
        <begin position="20"/>
        <end position="32"/>
    </location>
</feature>
<protein>
    <submittedName>
        <fullName evidence="2">Phospholipase</fullName>
    </submittedName>
</protein>
<name>A0AAW3YSB3_9GAMM</name>
<dbReference type="SUPFAM" id="SSF53474">
    <property type="entry name" value="alpha/beta-Hydrolases"/>
    <property type="match status" value="1"/>
</dbReference>
<reference evidence="2" key="2">
    <citation type="journal article" date="2024" name="Toxins">
        <title>Genome Sequence Analysis of Native Xenorhabdus Strains Isolated from Entomopathogenic Nematodes in Argentina.</title>
        <authorList>
            <person name="Palma L."/>
            <person name="Frizzo L."/>
            <person name="Kaiser S."/>
            <person name="Berry C."/>
            <person name="Caballero P."/>
            <person name="Bode H.B."/>
            <person name="Del Valle E.E."/>
        </authorList>
    </citation>
    <scope>NUCLEOTIDE SEQUENCE</scope>
    <source>
        <strain evidence="2">M</strain>
    </source>
</reference>
<feature type="region of interest" description="Disordered" evidence="1">
    <location>
        <begin position="20"/>
        <end position="44"/>
    </location>
</feature>
<proteinExistence type="predicted"/>